<organism evidence="7 8">
    <name type="scientific">Chitinophaga horti</name>
    <dbReference type="NCBI Taxonomy" id="2920382"/>
    <lineage>
        <taxon>Bacteria</taxon>
        <taxon>Pseudomonadati</taxon>
        <taxon>Bacteroidota</taxon>
        <taxon>Chitinophagia</taxon>
        <taxon>Chitinophagales</taxon>
        <taxon>Chitinophagaceae</taxon>
        <taxon>Chitinophaga</taxon>
    </lineage>
</organism>
<feature type="transmembrane region" description="Helical" evidence="5">
    <location>
        <begin position="418"/>
        <end position="439"/>
    </location>
</feature>
<feature type="transmembrane region" description="Helical" evidence="5">
    <location>
        <begin position="164"/>
        <end position="185"/>
    </location>
</feature>
<protein>
    <submittedName>
        <fullName evidence="7">O-antigen ligase family protein</fullName>
    </submittedName>
</protein>
<dbReference type="GO" id="GO:0016874">
    <property type="term" value="F:ligase activity"/>
    <property type="evidence" value="ECO:0007669"/>
    <property type="project" value="UniProtKB-KW"/>
</dbReference>
<dbReference type="Proteomes" id="UP001162741">
    <property type="component" value="Chromosome"/>
</dbReference>
<feature type="transmembrane region" description="Helical" evidence="5">
    <location>
        <begin position="101"/>
        <end position="121"/>
    </location>
</feature>
<keyword evidence="4 5" id="KW-0472">Membrane</keyword>
<feature type="transmembrane region" description="Helical" evidence="5">
    <location>
        <begin position="446"/>
        <end position="463"/>
    </location>
</feature>
<accession>A0ABY6J6D4</accession>
<evidence type="ECO:0000256" key="5">
    <source>
        <dbReference type="SAM" id="Phobius"/>
    </source>
</evidence>
<dbReference type="InterPro" id="IPR051533">
    <property type="entry name" value="WaaL-like"/>
</dbReference>
<proteinExistence type="predicted"/>
<gene>
    <name evidence="7" type="ORF">MKQ68_09055</name>
</gene>
<feature type="transmembrane region" description="Helical" evidence="5">
    <location>
        <begin position="56"/>
        <end position="74"/>
    </location>
</feature>
<feature type="transmembrane region" description="Helical" evidence="5">
    <location>
        <begin position="277"/>
        <end position="293"/>
    </location>
</feature>
<feature type="transmembrane region" description="Helical" evidence="5">
    <location>
        <begin position="321"/>
        <end position="339"/>
    </location>
</feature>
<evidence type="ECO:0000313" key="7">
    <source>
        <dbReference type="EMBL" id="UYQ95243.1"/>
    </source>
</evidence>
<evidence type="ECO:0000256" key="1">
    <source>
        <dbReference type="ARBA" id="ARBA00004141"/>
    </source>
</evidence>
<evidence type="ECO:0000256" key="4">
    <source>
        <dbReference type="ARBA" id="ARBA00023136"/>
    </source>
</evidence>
<dbReference type="PANTHER" id="PTHR37422:SF13">
    <property type="entry name" value="LIPOPOLYSACCHARIDE BIOSYNTHESIS PROTEIN PA4999-RELATED"/>
    <property type="match status" value="1"/>
</dbReference>
<comment type="subcellular location">
    <subcellularLocation>
        <location evidence="1">Membrane</location>
        <topology evidence="1">Multi-pass membrane protein</topology>
    </subcellularLocation>
</comment>
<name>A0ABY6J6D4_9BACT</name>
<keyword evidence="8" id="KW-1185">Reference proteome</keyword>
<keyword evidence="3 5" id="KW-1133">Transmembrane helix</keyword>
<feature type="transmembrane region" description="Helical" evidence="5">
    <location>
        <begin position="469"/>
        <end position="487"/>
    </location>
</feature>
<evidence type="ECO:0000313" key="8">
    <source>
        <dbReference type="Proteomes" id="UP001162741"/>
    </source>
</evidence>
<evidence type="ECO:0000259" key="6">
    <source>
        <dbReference type="Pfam" id="PF04932"/>
    </source>
</evidence>
<evidence type="ECO:0000256" key="2">
    <source>
        <dbReference type="ARBA" id="ARBA00022692"/>
    </source>
</evidence>
<reference evidence="7" key="1">
    <citation type="submission" date="2022-10" db="EMBL/GenBank/DDBJ databases">
        <title>Chitinophaga sp. nov., isolated from soil.</title>
        <authorList>
            <person name="Jeon C.O."/>
        </authorList>
    </citation>
    <scope>NUCLEOTIDE SEQUENCE</scope>
    <source>
        <strain evidence="7">R8</strain>
    </source>
</reference>
<feature type="transmembrane region" description="Helical" evidence="5">
    <location>
        <begin position="79"/>
        <end position="95"/>
    </location>
</feature>
<feature type="transmembrane region" description="Helical" evidence="5">
    <location>
        <begin position="197"/>
        <end position="217"/>
    </location>
</feature>
<feature type="transmembrane region" description="Helical" evidence="5">
    <location>
        <begin position="33"/>
        <end position="50"/>
    </location>
</feature>
<feature type="transmembrane region" description="Helical" evidence="5">
    <location>
        <begin position="252"/>
        <end position="270"/>
    </location>
</feature>
<dbReference type="InterPro" id="IPR007016">
    <property type="entry name" value="O-antigen_ligase-rel_domated"/>
</dbReference>
<feature type="domain" description="O-antigen ligase-related" evidence="6">
    <location>
        <begin position="284"/>
        <end position="423"/>
    </location>
</feature>
<dbReference type="PANTHER" id="PTHR37422">
    <property type="entry name" value="TEICHURONIC ACID BIOSYNTHESIS PROTEIN TUAE"/>
    <property type="match status" value="1"/>
</dbReference>
<dbReference type="Pfam" id="PF04932">
    <property type="entry name" value="Wzy_C"/>
    <property type="match status" value="1"/>
</dbReference>
<dbReference type="RefSeq" id="WP_264283013.1">
    <property type="nucleotide sequence ID" value="NZ_CP107006.1"/>
</dbReference>
<keyword evidence="2 5" id="KW-0812">Transmembrane</keyword>
<feature type="transmembrane region" description="Helical" evidence="5">
    <location>
        <begin position="299"/>
        <end position="316"/>
    </location>
</feature>
<sequence length="508" mass="57296">MSNSLTDKKFSLVTWVKDVLTEHFRIRKFNSPLGYLFIAFVTIVITFAIAKINFLVGAGVMGLLIGGGMVLVCLFDTKWGFYISTASSFFVFYFNRMINDVAPVGVVIDIFITITFVGIYFKKTMAKGKYWEHSKNPITYVYFLMIAFLVIEAFNPSMLGLGGWIFSFRKFLNFIMIYFTALHVFKSMDDVKQFIKIYLILCVICGVYGCFQEWHGLLGFESHWVMSDPLKWRLYFQGGTIRKWSLLSDPTSYGMLMANAAILALILAMGPASRRQRIYYVVGSMFMLMGMAYSGTRTATAMIPAGLVLFVLMTITSKKTLAFAISFLVLFIVIIFGPIHSNGTINRIRSTFEFSEDESFNIRDVNRHYIQPYMWRHPLGGGLSTTGVQGEVYNPGHELAGFPPDSGYLKAALETGPLGLLLTCIVYFVVLQVGIRNYYRTKDPVIRSYYVGIISTTFAIIVAHYAQVAIGQIPGAFLFYGSAAAMVKMRSFDQTKKEEETQPETSIL</sequence>
<evidence type="ECO:0000256" key="3">
    <source>
        <dbReference type="ARBA" id="ARBA00022989"/>
    </source>
</evidence>
<keyword evidence="7" id="KW-0436">Ligase</keyword>
<dbReference type="EMBL" id="CP107006">
    <property type="protein sequence ID" value="UYQ95243.1"/>
    <property type="molecule type" value="Genomic_DNA"/>
</dbReference>
<feature type="transmembrane region" description="Helical" evidence="5">
    <location>
        <begin position="141"/>
        <end position="158"/>
    </location>
</feature>